<reference evidence="3" key="1">
    <citation type="submission" date="2022-11" db="UniProtKB">
        <authorList>
            <consortium name="WormBaseParasite"/>
        </authorList>
    </citation>
    <scope>IDENTIFICATION</scope>
</reference>
<accession>A0A914VMQ9</accession>
<evidence type="ECO:0000256" key="1">
    <source>
        <dbReference type="SAM" id="SignalP"/>
    </source>
</evidence>
<dbReference type="InterPro" id="IPR028150">
    <property type="entry name" value="Lustrin_cystein"/>
</dbReference>
<name>A0A914VMQ9_9BILA</name>
<dbReference type="Gene3D" id="3.90.280.10">
    <property type="entry name" value="PEBP-like"/>
    <property type="match status" value="1"/>
</dbReference>
<evidence type="ECO:0000313" key="2">
    <source>
        <dbReference type="Proteomes" id="UP000887566"/>
    </source>
</evidence>
<protein>
    <submittedName>
        <fullName evidence="3">Membrane-associated protein</fullName>
    </submittedName>
</protein>
<sequence>MTTMFALLVLMTFTVANSQVNDCMSMYLEPTGATCVGTPTACVNSKCTFSAVRWTYLCCRNSTTVTIPVCPATMTPLLGSVKTCRLSNPNTGCPARYSCVQSSVAGTYMCCGGATTGVTTVPPTTTSAWLTAGISPAFVPTPPSTNLVVSFMSTSLIFGQTTTSIDVVDTTPKPPTSVTGFTTNASFRYSLFVVDIDATSNRLRYMMLNVPGSGTNVQSFSGVPVAPSIAINPATFTGNHRFVVLLFQHAAIASPMIPDITSFTIAGFMNTNSASFGNPVAGSYFRVTGTAGR</sequence>
<dbReference type="AlphaFoldDB" id="A0A914VMQ9"/>
<dbReference type="SMART" id="SM00289">
    <property type="entry name" value="WR1"/>
    <property type="match status" value="1"/>
</dbReference>
<evidence type="ECO:0000313" key="3">
    <source>
        <dbReference type="WBParaSite" id="PSAMB.scaffold2194size24695.g16883.t1"/>
    </source>
</evidence>
<keyword evidence="1" id="KW-0732">Signal</keyword>
<dbReference type="InterPro" id="IPR036610">
    <property type="entry name" value="PEBP-like_sf"/>
</dbReference>
<keyword evidence="2" id="KW-1185">Reference proteome</keyword>
<dbReference type="WBParaSite" id="PSAMB.scaffold2194size24695.g16883.t1">
    <property type="protein sequence ID" value="PSAMB.scaffold2194size24695.g16883.t1"/>
    <property type="gene ID" value="PSAMB.scaffold2194size24695.g16883"/>
</dbReference>
<organism evidence="2 3">
    <name type="scientific">Plectus sambesii</name>
    <dbReference type="NCBI Taxonomy" id="2011161"/>
    <lineage>
        <taxon>Eukaryota</taxon>
        <taxon>Metazoa</taxon>
        <taxon>Ecdysozoa</taxon>
        <taxon>Nematoda</taxon>
        <taxon>Chromadorea</taxon>
        <taxon>Plectida</taxon>
        <taxon>Plectina</taxon>
        <taxon>Plectoidea</taxon>
        <taxon>Plectidae</taxon>
        <taxon>Plectus</taxon>
    </lineage>
</organism>
<dbReference type="Proteomes" id="UP000887566">
    <property type="component" value="Unplaced"/>
</dbReference>
<feature type="chain" id="PRO_5037986217" evidence="1">
    <location>
        <begin position="19"/>
        <end position="293"/>
    </location>
</feature>
<proteinExistence type="predicted"/>
<dbReference type="SUPFAM" id="SSF49777">
    <property type="entry name" value="PEBP-like"/>
    <property type="match status" value="1"/>
</dbReference>
<feature type="signal peptide" evidence="1">
    <location>
        <begin position="1"/>
        <end position="18"/>
    </location>
</feature>
<dbReference type="Pfam" id="PF14625">
    <property type="entry name" value="Lustrin_cystein"/>
    <property type="match status" value="1"/>
</dbReference>
<dbReference type="InterPro" id="IPR006150">
    <property type="entry name" value="Cys_repeat_1"/>
</dbReference>